<dbReference type="OMA" id="QRKSITH"/>
<dbReference type="Proteomes" id="UP000305362">
    <property type="component" value="Unassembled WGS sequence"/>
</dbReference>
<dbReference type="Proteomes" id="UP000305647">
    <property type="component" value="Unassembled WGS sequence"/>
</dbReference>
<name>A0A4T0TLS2_9BASI</name>
<dbReference type="OrthoDB" id="3360765at2759"/>
<feature type="compositionally biased region" description="Polar residues" evidence="1">
    <location>
        <begin position="31"/>
        <end position="77"/>
    </location>
</feature>
<evidence type="ECO:0000313" key="5">
    <source>
        <dbReference type="EMBL" id="TIC62928.1"/>
    </source>
</evidence>
<dbReference type="AlphaFoldDB" id="A0A4T0TLS2"/>
<organism evidence="6 13">
    <name type="scientific">Wallemia mellicola</name>
    <dbReference type="NCBI Taxonomy" id="1708541"/>
    <lineage>
        <taxon>Eukaryota</taxon>
        <taxon>Fungi</taxon>
        <taxon>Dikarya</taxon>
        <taxon>Basidiomycota</taxon>
        <taxon>Wallemiomycotina</taxon>
        <taxon>Wallemiomycetes</taxon>
        <taxon>Wallemiales</taxon>
        <taxon>Wallemiaceae</taxon>
        <taxon>Wallemia</taxon>
    </lineage>
</organism>
<evidence type="ECO:0000313" key="12">
    <source>
        <dbReference type="Proteomes" id="UP000310685"/>
    </source>
</evidence>
<evidence type="ECO:0000313" key="10">
    <source>
        <dbReference type="Proteomes" id="UP000307169"/>
    </source>
</evidence>
<reference evidence="8 9" key="1">
    <citation type="submission" date="2019-03" db="EMBL/GenBank/DDBJ databases">
        <title>Sequencing 25 genomes of Wallemia mellicola.</title>
        <authorList>
            <person name="Gostincar C."/>
        </authorList>
    </citation>
    <scope>NUCLEOTIDE SEQUENCE [LARGE SCALE GENOMIC DNA]</scope>
    <source>
        <strain evidence="3 10">EXF-1262</strain>
        <strain evidence="5 11">EXF-1274</strain>
        <strain evidence="7 8">EXF-1277</strain>
        <strain evidence="2 12">EXF-6152</strain>
        <strain evidence="6 13">EXF-757</strain>
        <strain evidence="4 9">EXF-8738</strain>
    </source>
</reference>
<feature type="compositionally biased region" description="Acidic residues" evidence="1">
    <location>
        <begin position="1"/>
        <end position="11"/>
    </location>
</feature>
<evidence type="ECO:0000313" key="9">
    <source>
        <dbReference type="Proteomes" id="UP000305647"/>
    </source>
</evidence>
<gene>
    <name evidence="6" type="ORF">E3Q01_01864</name>
    <name evidence="5" type="ORF">E3Q02_03269</name>
    <name evidence="7" type="ORF">E3Q03_00615</name>
    <name evidence="4" type="ORF">E3Q10_00746</name>
    <name evidence="3" type="ORF">E3Q17_01108</name>
    <name evidence="2" type="ORF">E3Q22_01192</name>
</gene>
<evidence type="ECO:0000313" key="11">
    <source>
        <dbReference type="Proteomes" id="UP000309601"/>
    </source>
</evidence>
<dbReference type="EMBL" id="SPRW01000041">
    <property type="protein sequence ID" value="TIC62928.1"/>
    <property type="molecule type" value="Genomic_DNA"/>
</dbReference>
<feature type="compositionally biased region" description="Basic and acidic residues" evidence="1">
    <location>
        <begin position="21"/>
        <end position="30"/>
    </location>
</feature>
<evidence type="ECO:0000313" key="3">
    <source>
        <dbReference type="EMBL" id="TIC03083.1"/>
    </source>
</evidence>
<dbReference type="Proteomes" id="UP000310685">
    <property type="component" value="Unassembled WGS sequence"/>
</dbReference>
<dbReference type="EMBL" id="SPRH01000008">
    <property type="protein sequence ID" value="TIC03083.1"/>
    <property type="molecule type" value="Genomic_DNA"/>
</dbReference>
<evidence type="ECO:0000313" key="6">
    <source>
        <dbReference type="EMBL" id="TIC65966.1"/>
    </source>
</evidence>
<dbReference type="EMBL" id="SPRX01000019">
    <property type="protein sequence ID" value="TIC65966.1"/>
    <property type="molecule type" value="Genomic_DNA"/>
</dbReference>
<dbReference type="Proteomes" id="UP000307169">
    <property type="component" value="Unassembled WGS sequence"/>
</dbReference>
<dbReference type="EMBL" id="SPRV01000004">
    <property type="protein sequence ID" value="TIC71095.1"/>
    <property type="molecule type" value="Genomic_DNA"/>
</dbReference>
<dbReference type="EMBL" id="SPRO01000005">
    <property type="protein sequence ID" value="TIC33402.1"/>
    <property type="molecule type" value="Genomic_DNA"/>
</dbReference>
<dbReference type="Proteomes" id="UP000309601">
    <property type="component" value="Unassembled WGS sequence"/>
</dbReference>
<sequence length="227" mass="25277">MSNQDSEEGIDLDSMSYTIHDIQDDSRTDELSSPQLTACSSTSNSPPTSLRSSKSINVQRKSISSAHGQPTVKTPPSTWFKPKMKRIKINDDNSDKRKPDSKLVSFVKGAFTAFGNAEKADYSSFFSPELKATINALPYTVDGLKDVYNFITGSWSSVQVEFKYVIEHPRLMGKWGEGEVGAVAELVGNDYFGNKQLVKCLFTMVVIVNDEHKQQIKDWSEVMSVES</sequence>
<evidence type="ECO:0000313" key="8">
    <source>
        <dbReference type="Proteomes" id="UP000305362"/>
    </source>
</evidence>
<protein>
    <submittedName>
        <fullName evidence="6">Uncharacterized protein</fullName>
    </submittedName>
</protein>
<dbReference type="EMBL" id="SPRC01000008">
    <property type="protein sequence ID" value="TIB81372.1"/>
    <property type="molecule type" value="Genomic_DNA"/>
</dbReference>
<feature type="region of interest" description="Disordered" evidence="1">
    <location>
        <begin position="1"/>
        <end position="79"/>
    </location>
</feature>
<proteinExistence type="predicted"/>
<evidence type="ECO:0000313" key="2">
    <source>
        <dbReference type="EMBL" id="TIB81372.1"/>
    </source>
</evidence>
<evidence type="ECO:0000256" key="1">
    <source>
        <dbReference type="SAM" id="MobiDB-lite"/>
    </source>
</evidence>
<dbReference type="Proteomes" id="UP000310708">
    <property type="component" value="Unassembled WGS sequence"/>
</dbReference>
<evidence type="ECO:0000313" key="7">
    <source>
        <dbReference type="EMBL" id="TIC71095.1"/>
    </source>
</evidence>
<evidence type="ECO:0000313" key="13">
    <source>
        <dbReference type="Proteomes" id="UP000310708"/>
    </source>
</evidence>
<comment type="caution">
    <text evidence="6">The sequence shown here is derived from an EMBL/GenBank/DDBJ whole genome shotgun (WGS) entry which is preliminary data.</text>
</comment>
<accession>A0A4T0TLS2</accession>
<evidence type="ECO:0000313" key="4">
    <source>
        <dbReference type="EMBL" id="TIC33402.1"/>
    </source>
</evidence>